<accession>A0AAQ1MDZ1</accession>
<dbReference type="InterPro" id="IPR001228">
    <property type="entry name" value="IspD"/>
</dbReference>
<evidence type="ECO:0000313" key="5">
    <source>
        <dbReference type="EMBL" id="MZL68219.1"/>
    </source>
</evidence>
<evidence type="ECO:0000256" key="2">
    <source>
        <dbReference type="ARBA" id="ARBA00022695"/>
    </source>
</evidence>
<dbReference type="InterPro" id="IPR050088">
    <property type="entry name" value="IspD/TarI_cytidylyltransf_bact"/>
</dbReference>
<evidence type="ECO:0000256" key="4">
    <source>
        <dbReference type="HAMAP-Rule" id="MF_00108"/>
    </source>
</evidence>
<sequence length="233" mass="25304">MGEKRPFVSAIVVAAGSASRMEGIDKQFAPVGGIPCLARTLLSFEECREIGEIVVVTREESIAKVADLCARWRLAKVSQIVRGGESRQQSAAIGLACLDGRCQYLAVHDGARPLCDKALIRRVLRDAIAHGGAAAAVPVKDTIKVRGEDGFIDSTPDRATLFACQTPQIFEVGTYRRAMEEALAQGRDYTDDCQLFESAGRRVYLSQGSYQNIKITTPEDLALCEQILAVRGE</sequence>
<keyword evidence="3 4" id="KW-0414">Isoprene biosynthesis</keyword>
<dbReference type="SUPFAM" id="SSF53448">
    <property type="entry name" value="Nucleotide-diphospho-sugar transferases"/>
    <property type="match status" value="1"/>
</dbReference>
<dbReference type="Pfam" id="PF01128">
    <property type="entry name" value="IspD"/>
    <property type="match status" value="1"/>
</dbReference>
<comment type="catalytic activity">
    <reaction evidence="4">
        <text>2-C-methyl-D-erythritol 4-phosphate + CTP + H(+) = 4-CDP-2-C-methyl-D-erythritol + diphosphate</text>
        <dbReference type="Rhea" id="RHEA:13429"/>
        <dbReference type="ChEBI" id="CHEBI:15378"/>
        <dbReference type="ChEBI" id="CHEBI:33019"/>
        <dbReference type="ChEBI" id="CHEBI:37563"/>
        <dbReference type="ChEBI" id="CHEBI:57823"/>
        <dbReference type="ChEBI" id="CHEBI:58262"/>
        <dbReference type="EC" id="2.7.7.60"/>
    </reaction>
</comment>
<dbReference type="NCBIfam" id="TIGR00453">
    <property type="entry name" value="ispD"/>
    <property type="match status" value="1"/>
</dbReference>
<dbReference type="InterPro" id="IPR034683">
    <property type="entry name" value="IspD/TarI"/>
</dbReference>
<feature type="site" description="Transition state stabilizer" evidence="4">
    <location>
        <position position="20"/>
    </location>
</feature>
<dbReference type="PANTHER" id="PTHR32125:SF4">
    <property type="entry name" value="2-C-METHYL-D-ERYTHRITOL 4-PHOSPHATE CYTIDYLYLTRANSFERASE, CHLOROPLASTIC"/>
    <property type="match status" value="1"/>
</dbReference>
<feature type="site" description="Positions MEP for the nucleophilic attack" evidence="4">
    <location>
        <position position="214"/>
    </location>
</feature>
<dbReference type="HAMAP" id="MF_00108">
    <property type="entry name" value="IspD"/>
    <property type="match status" value="1"/>
</dbReference>
<keyword evidence="8" id="KW-1185">Reference proteome</keyword>
<dbReference type="CDD" id="cd02516">
    <property type="entry name" value="CDP-ME_synthetase"/>
    <property type="match status" value="1"/>
</dbReference>
<dbReference type="EMBL" id="FQVY01000002">
    <property type="protein sequence ID" value="SHG21070.1"/>
    <property type="molecule type" value="Genomic_DNA"/>
</dbReference>
<evidence type="ECO:0000256" key="3">
    <source>
        <dbReference type="ARBA" id="ARBA00023229"/>
    </source>
</evidence>
<keyword evidence="1 4" id="KW-0808">Transferase</keyword>
<dbReference type="Proteomes" id="UP000184089">
    <property type="component" value="Unassembled WGS sequence"/>
</dbReference>
<keyword evidence="2 4" id="KW-0548">Nucleotidyltransferase</keyword>
<name>A0AAQ1MDZ1_9FIRM</name>
<evidence type="ECO:0000313" key="8">
    <source>
        <dbReference type="Proteomes" id="UP000474718"/>
    </source>
</evidence>
<reference evidence="6" key="2">
    <citation type="submission" date="2016-11" db="EMBL/GenBank/DDBJ databases">
        <authorList>
            <person name="Varghese N."/>
            <person name="Submissions S."/>
        </authorList>
    </citation>
    <scope>NUCLEOTIDE SEQUENCE</scope>
    <source>
        <strain evidence="6">DSM 4029</strain>
    </source>
</reference>
<dbReference type="PANTHER" id="PTHR32125">
    <property type="entry name" value="2-C-METHYL-D-ERYTHRITOL 4-PHOSPHATE CYTIDYLYLTRANSFERASE, CHLOROPLASTIC"/>
    <property type="match status" value="1"/>
</dbReference>
<dbReference type="GO" id="GO:0050518">
    <property type="term" value="F:2-C-methyl-D-erythritol 4-phosphate cytidylyltransferase activity"/>
    <property type="evidence" value="ECO:0007669"/>
    <property type="project" value="UniProtKB-UniRule"/>
</dbReference>
<dbReference type="EMBL" id="WWVX01000001">
    <property type="protein sequence ID" value="MZL68219.1"/>
    <property type="molecule type" value="Genomic_DNA"/>
</dbReference>
<dbReference type="AlphaFoldDB" id="A0AAQ1MDZ1"/>
<protein>
    <recommendedName>
        <fullName evidence="4">2-C-methyl-D-erythritol 4-phosphate cytidylyltransferase</fullName>
        <ecNumber evidence="4">2.7.7.60</ecNumber>
    </recommendedName>
    <alternativeName>
        <fullName evidence="4">4-diphosphocytidyl-2C-methyl-D-erythritol synthase</fullName>
    </alternativeName>
    <alternativeName>
        <fullName evidence="4">MEP cytidylyltransferase</fullName>
        <shortName evidence="4">MCT</shortName>
    </alternativeName>
</protein>
<reference evidence="5 8" key="3">
    <citation type="journal article" date="2019" name="Nat. Med.">
        <title>A library of human gut bacterial isolates paired with longitudinal multiomics data enables mechanistic microbiome research.</title>
        <authorList>
            <person name="Poyet M."/>
            <person name="Groussin M."/>
            <person name="Gibbons S.M."/>
            <person name="Avila-Pacheco J."/>
            <person name="Jiang X."/>
            <person name="Kearney S.M."/>
            <person name="Perrotta A.R."/>
            <person name="Berdy B."/>
            <person name="Zhao S."/>
            <person name="Lieberman T.D."/>
            <person name="Swanson P.K."/>
            <person name="Smith M."/>
            <person name="Roesemann S."/>
            <person name="Alexander J.E."/>
            <person name="Rich S.A."/>
            <person name="Livny J."/>
            <person name="Vlamakis H."/>
            <person name="Clish C."/>
            <person name="Bullock K."/>
            <person name="Deik A."/>
            <person name="Scott J."/>
            <person name="Pierce K.A."/>
            <person name="Xavier R.J."/>
            <person name="Alm E.J."/>
        </authorList>
    </citation>
    <scope>NUCLEOTIDE SEQUENCE [LARGE SCALE GENOMIC DNA]</scope>
    <source>
        <strain evidence="5 8">BIOML-A2</strain>
    </source>
</reference>
<dbReference type="InterPro" id="IPR029044">
    <property type="entry name" value="Nucleotide-diphossugar_trans"/>
</dbReference>
<dbReference type="RefSeq" id="WP_083546620.1">
    <property type="nucleotide sequence ID" value="NZ_FQVY01000002.1"/>
</dbReference>
<dbReference type="FunFam" id="3.90.550.10:FF:000003">
    <property type="entry name" value="2-C-methyl-D-erythritol 4-phosphate cytidylyltransferase"/>
    <property type="match status" value="1"/>
</dbReference>
<reference evidence="7" key="1">
    <citation type="submission" date="2016-11" db="EMBL/GenBank/DDBJ databases">
        <authorList>
            <person name="Jaros S."/>
            <person name="Januszkiewicz K."/>
            <person name="Wedrychowicz H."/>
        </authorList>
    </citation>
    <scope>NUCLEOTIDE SEQUENCE [LARGE SCALE GENOMIC DNA]</scope>
    <source>
        <strain evidence="7">DSM 4029</strain>
    </source>
</reference>
<evidence type="ECO:0000313" key="6">
    <source>
        <dbReference type="EMBL" id="SHG21070.1"/>
    </source>
</evidence>
<evidence type="ECO:0000313" key="7">
    <source>
        <dbReference type="Proteomes" id="UP000184089"/>
    </source>
</evidence>
<dbReference type="EC" id="2.7.7.60" evidence="4"/>
<gene>
    <name evidence="4 5" type="primary">ispD</name>
    <name evidence="5" type="ORF">GT747_00320</name>
    <name evidence="6" type="ORF">SAMN05444424_1889</name>
</gene>
<comment type="caution">
    <text evidence="6">The sequence shown here is derived from an EMBL/GenBank/DDBJ whole genome shotgun (WGS) entry which is preliminary data.</text>
</comment>
<dbReference type="Proteomes" id="UP000474718">
    <property type="component" value="Unassembled WGS sequence"/>
</dbReference>
<comment type="similarity">
    <text evidence="4">Belongs to the IspD/TarI cytidylyltransferase family. IspD subfamily.</text>
</comment>
<feature type="site" description="Transition state stabilizer" evidence="4">
    <location>
        <position position="26"/>
    </location>
</feature>
<organism evidence="6 7">
    <name type="scientific">Bittarella massiliensis</name>
    <name type="common">ex Durand et al. 2017</name>
    <dbReference type="NCBI Taxonomy" id="1720313"/>
    <lineage>
        <taxon>Bacteria</taxon>
        <taxon>Bacillati</taxon>
        <taxon>Bacillota</taxon>
        <taxon>Clostridia</taxon>
        <taxon>Eubacteriales</taxon>
        <taxon>Oscillospiraceae</taxon>
        <taxon>Bittarella (ex Durand et al. 2017)</taxon>
    </lineage>
</organism>
<proteinExistence type="inferred from homology"/>
<dbReference type="GO" id="GO:0019288">
    <property type="term" value="P:isopentenyl diphosphate biosynthetic process, methylerythritol 4-phosphate pathway"/>
    <property type="evidence" value="ECO:0007669"/>
    <property type="project" value="UniProtKB-UniRule"/>
</dbReference>
<comment type="pathway">
    <text evidence="4">Isoprenoid biosynthesis; isopentenyl diphosphate biosynthesis via DXP pathway; isopentenyl diphosphate from 1-deoxy-D-xylulose 5-phosphate: step 2/6.</text>
</comment>
<evidence type="ECO:0000256" key="1">
    <source>
        <dbReference type="ARBA" id="ARBA00022679"/>
    </source>
</evidence>
<comment type="function">
    <text evidence="4">Catalyzes the formation of 4-diphosphocytidyl-2-C-methyl-D-erythritol from CTP and 2-C-methyl-D-erythritol 4-phosphate (MEP).</text>
</comment>
<dbReference type="Gene3D" id="3.90.550.10">
    <property type="entry name" value="Spore Coat Polysaccharide Biosynthesis Protein SpsA, Chain A"/>
    <property type="match status" value="1"/>
</dbReference>
<feature type="site" description="Positions MEP for the nucleophilic attack" evidence="4">
    <location>
        <position position="158"/>
    </location>
</feature>